<evidence type="ECO:0000256" key="5">
    <source>
        <dbReference type="ARBA" id="ARBA00023002"/>
    </source>
</evidence>
<evidence type="ECO:0000313" key="7">
    <source>
        <dbReference type="EMBL" id="CAG8976339.1"/>
    </source>
</evidence>
<dbReference type="InterPro" id="IPR013154">
    <property type="entry name" value="ADH-like_N"/>
</dbReference>
<dbReference type="PANTHER" id="PTHR45348:SF1">
    <property type="entry name" value="TRANS-ENOYL REDUCTASE STHE"/>
    <property type="match status" value="1"/>
</dbReference>
<dbReference type="CDD" id="cd08249">
    <property type="entry name" value="enoyl_reductase_like"/>
    <property type="match status" value="1"/>
</dbReference>
<dbReference type="Pfam" id="PF08240">
    <property type="entry name" value="ADH_N"/>
    <property type="match status" value="1"/>
</dbReference>
<reference evidence="7" key="1">
    <citation type="submission" date="2021-07" db="EMBL/GenBank/DDBJ databases">
        <authorList>
            <person name="Durling M."/>
        </authorList>
    </citation>
    <scope>NUCLEOTIDE SEQUENCE</scope>
</reference>
<dbReference type="PANTHER" id="PTHR45348">
    <property type="entry name" value="HYPOTHETICAL OXIDOREDUCTASE (EUROFUNG)"/>
    <property type="match status" value="1"/>
</dbReference>
<evidence type="ECO:0000259" key="6">
    <source>
        <dbReference type="SMART" id="SM00829"/>
    </source>
</evidence>
<feature type="domain" description="Enoyl reductase (ER)" evidence="6">
    <location>
        <begin position="23"/>
        <end position="360"/>
    </location>
</feature>
<protein>
    <recommendedName>
        <fullName evidence="6">Enoyl reductase (ER) domain-containing protein</fullName>
    </recommendedName>
</protein>
<keyword evidence="8" id="KW-1185">Reference proteome</keyword>
<keyword evidence="4" id="KW-0521">NADP</keyword>
<evidence type="ECO:0000256" key="1">
    <source>
        <dbReference type="ARBA" id="ARBA00008072"/>
    </source>
</evidence>
<dbReference type="InterPro" id="IPR011032">
    <property type="entry name" value="GroES-like_sf"/>
</dbReference>
<dbReference type="Pfam" id="PF00107">
    <property type="entry name" value="ADH_zinc_N"/>
    <property type="match status" value="1"/>
</dbReference>
<dbReference type="InterPro" id="IPR013149">
    <property type="entry name" value="ADH-like_C"/>
</dbReference>
<dbReference type="GO" id="GO:0016651">
    <property type="term" value="F:oxidoreductase activity, acting on NAD(P)H"/>
    <property type="evidence" value="ECO:0007669"/>
    <property type="project" value="InterPro"/>
</dbReference>
<organism evidence="7 8">
    <name type="scientific">Hymenoscyphus albidus</name>
    <dbReference type="NCBI Taxonomy" id="595503"/>
    <lineage>
        <taxon>Eukaryota</taxon>
        <taxon>Fungi</taxon>
        <taxon>Dikarya</taxon>
        <taxon>Ascomycota</taxon>
        <taxon>Pezizomycotina</taxon>
        <taxon>Leotiomycetes</taxon>
        <taxon>Helotiales</taxon>
        <taxon>Helotiaceae</taxon>
        <taxon>Hymenoscyphus</taxon>
    </lineage>
</organism>
<accession>A0A9N9LJJ4</accession>
<comment type="similarity">
    <text evidence="1">Belongs to the zinc-containing alcohol dehydrogenase family.</text>
</comment>
<dbReference type="GO" id="GO:0000166">
    <property type="term" value="F:nucleotide binding"/>
    <property type="evidence" value="ECO:0007669"/>
    <property type="project" value="UniProtKB-KW"/>
</dbReference>
<dbReference type="SMART" id="SM00829">
    <property type="entry name" value="PKS_ER"/>
    <property type="match status" value="1"/>
</dbReference>
<proteinExistence type="inferred from homology"/>
<keyword evidence="5" id="KW-0560">Oxidoreductase</keyword>
<dbReference type="Gene3D" id="3.90.180.10">
    <property type="entry name" value="Medium-chain alcohol dehydrogenases, catalytic domain"/>
    <property type="match status" value="1"/>
</dbReference>
<dbReference type="OrthoDB" id="48317at2759"/>
<dbReference type="InterPro" id="IPR020843">
    <property type="entry name" value="ER"/>
</dbReference>
<dbReference type="SUPFAM" id="SSF50129">
    <property type="entry name" value="GroES-like"/>
    <property type="match status" value="1"/>
</dbReference>
<evidence type="ECO:0000256" key="2">
    <source>
        <dbReference type="ARBA" id="ARBA00011245"/>
    </source>
</evidence>
<dbReference type="Proteomes" id="UP000701801">
    <property type="component" value="Unassembled WGS sequence"/>
</dbReference>
<comment type="subunit">
    <text evidence="2">Monomer.</text>
</comment>
<keyword evidence="3" id="KW-0547">Nucleotide-binding</keyword>
<dbReference type="AlphaFoldDB" id="A0A9N9LJJ4"/>
<gene>
    <name evidence="7" type="ORF">HYALB_00005746</name>
</gene>
<dbReference type="InterPro" id="IPR047122">
    <property type="entry name" value="Trans-enoyl_RdTase-like"/>
</dbReference>
<comment type="caution">
    <text evidence="7">The sequence shown here is derived from an EMBL/GenBank/DDBJ whole genome shotgun (WGS) entry which is preliminary data.</text>
</comment>
<dbReference type="SUPFAM" id="SSF51735">
    <property type="entry name" value="NAD(P)-binding Rossmann-fold domains"/>
    <property type="match status" value="1"/>
</dbReference>
<evidence type="ECO:0000256" key="4">
    <source>
        <dbReference type="ARBA" id="ARBA00022857"/>
    </source>
</evidence>
<dbReference type="InterPro" id="IPR036291">
    <property type="entry name" value="NAD(P)-bd_dom_sf"/>
</dbReference>
<evidence type="ECO:0000313" key="8">
    <source>
        <dbReference type="Proteomes" id="UP000701801"/>
    </source>
</evidence>
<name>A0A9N9LJJ4_9HELO</name>
<sequence length="365" mass="39199">MSSTHLPEALPKTHTVIKQGPSGILSLQTSSLPLLLSPDQLLIKTHSVALNPCDWKMPSRFPCPGATNGSDFAGTILQIGNAVTRTDLSIGDRICGAVHASNPACLQSGSFAEYLVTYADLVLKVPKGMRWEEAASIGGCVHGSLGLAFWDSLMVPGHPDKPAEKAVEVLVYGGSTACGTMAIQLLRAAGLTPITTCTPKHFPLVKSYGAVAAFDYTHPSCSASTKSHTNNRLKYVLDTIASTATLKLCYEAIGRVGGSYTALEVFNPSMAANIRKTVKAEWVIGLKLPGKGVELPAGYGSAPDEGCRRFGREWFQTMQRLVDAGRVRAHPPRVMEGGIERILEGVELMRRKEVSGEKLVYHIER</sequence>
<dbReference type="EMBL" id="CAJVRM010000172">
    <property type="protein sequence ID" value="CAG8976339.1"/>
    <property type="molecule type" value="Genomic_DNA"/>
</dbReference>
<evidence type="ECO:0000256" key="3">
    <source>
        <dbReference type="ARBA" id="ARBA00022741"/>
    </source>
</evidence>
<dbReference type="Gene3D" id="3.40.50.720">
    <property type="entry name" value="NAD(P)-binding Rossmann-like Domain"/>
    <property type="match status" value="1"/>
</dbReference>